<dbReference type="RefSeq" id="WP_309937520.1">
    <property type="nucleotide sequence ID" value="NZ_AP025305.1"/>
</dbReference>
<evidence type="ECO:0000256" key="1">
    <source>
        <dbReference type="ARBA" id="ARBA00004713"/>
    </source>
</evidence>
<dbReference type="GO" id="GO:0043842">
    <property type="term" value="F:Kdo transferase activity"/>
    <property type="evidence" value="ECO:0007669"/>
    <property type="project" value="UniProtKB-EC"/>
</dbReference>
<feature type="domain" description="3-deoxy-D-manno-octulosonic-acid transferase N-terminal" evidence="9">
    <location>
        <begin position="47"/>
        <end position="208"/>
    </location>
</feature>
<feature type="active site" description="Proton acceptor" evidence="7">
    <location>
        <position position="62"/>
    </location>
</feature>
<gene>
    <name evidence="10" type="ORF">HNQ88_001025</name>
</gene>
<evidence type="ECO:0000313" key="11">
    <source>
        <dbReference type="Proteomes" id="UP001185092"/>
    </source>
</evidence>
<dbReference type="Gene3D" id="3.40.50.11720">
    <property type="entry name" value="3-Deoxy-D-manno-octulosonic-acid transferase, N-terminal domain"/>
    <property type="match status" value="1"/>
</dbReference>
<comment type="function">
    <text evidence="8">Involved in lipopolysaccharide (LPS) biosynthesis. Catalyzes the transfer of 3-deoxy-D-manno-octulosonate (Kdo) residue(s) from CMP-Kdo to lipid IV(A), the tetraacyldisaccharide-1,4'-bisphosphate precursor of lipid A.</text>
</comment>
<evidence type="ECO:0000256" key="3">
    <source>
        <dbReference type="ARBA" id="ARBA00019077"/>
    </source>
</evidence>
<evidence type="ECO:0000256" key="4">
    <source>
        <dbReference type="ARBA" id="ARBA00022679"/>
    </source>
</evidence>
<evidence type="ECO:0000313" key="10">
    <source>
        <dbReference type="EMBL" id="MDR6238049.1"/>
    </source>
</evidence>
<keyword evidence="11" id="KW-1185">Reference proteome</keyword>
<dbReference type="EMBL" id="JAVDQD010000001">
    <property type="protein sequence ID" value="MDR6238049.1"/>
    <property type="molecule type" value="Genomic_DNA"/>
</dbReference>
<keyword evidence="8" id="KW-0448">Lipopolysaccharide biosynthesis</keyword>
<dbReference type="GO" id="GO:0009244">
    <property type="term" value="P:lipopolysaccharide core region biosynthetic process"/>
    <property type="evidence" value="ECO:0007669"/>
    <property type="project" value="UniProtKB-UniRule"/>
</dbReference>
<evidence type="ECO:0000259" key="9">
    <source>
        <dbReference type="Pfam" id="PF04413"/>
    </source>
</evidence>
<dbReference type="AlphaFoldDB" id="A0AAE3XL85"/>
<dbReference type="InterPro" id="IPR007507">
    <property type="entry name" value="Glycos_transf_N"/>
</dbReference>
<evidence type="ECO:0000256" key="2">
    <source>
        <dbReference type="ARBA" id="ARBA00012621"/>
    </source>
</evidence>
<keyword evidence="8" id="KW-0472">Membrane</keyword>
<dbReference type="Proteomes" id="UP001185092">
    <property type="component" value="Unassembled WGS sequence"/>
</dbReference>
<dbReference type="InterPro" id="IPR039901">
    <property type="entry name" value="Kdotransferase"/>
</dbReference>
<name>A0AAE3XL85_9BACT</name>
<keyword evidence="10" id="KW-0328">Glycosyltransferase</keyword>
<keyword evidence="4 8" id="KW-0808">Transferase</keyword>
<dbReference type="PANTHER" id="PTHR42755">
    <property type="entry name" value="3-DEOXY-MANNO-OCTULOSONATE CYTIDYLYLTRANSFERASE"/>
    <property type="match status" value="1"/>
</dbReference>
<accession>A0AAE3XL85</accession>
<comment type="pathway">
    <text evidence="1 8">Bacterial outer membrane biogenesis; LPS core biosynthesis.</text>
</comment>
<comment type="caution">
    <text evidence="10">The sequence shown here is derived from an EMBL/GenBank/DDBJ whole genome shotgun (WGS) entry which is preliminary data.</text>
</comment>
<organism evidence="10 11">
    <name type="scientific">Aureibacter tunicatorum</name>
    <dbReference type="NCBI Taxonomy" id="866807"/>
    <lineage>
        <taxon>Bacteria</taxon>
        <taxon>Pseudomonadati</taxon>
        <taxon>Bacteroidota</taxon>
        <taxon>Cytophagia</taxon>
        <taxon>Cytophagales</taxon>
        <taxon>Persicobacteraceae</taxon>
        <taxon>Aureibacter</taxon>
    </lineage>
</organism>
<dbReference type="SUPFAM" id="SSF53756">
    <property type="entry name" value="UDP-Glycosyltransferase/glycogen phosphorylase"/>
    <property type="match status" value="1"/>
</dbReference>
<dbReference type="InterPro" id="IPR038107">
    <property type="entry name" value="Glycos_transf_N_sf"/>
</dbReference>
<evidence type="ECO:0000256" key="8">
    <source>
        <dbReference type="RuleBase" id="RU365103"/>
    </source>
</evidence>
<dbReference type="PANTHER" id="PTHR42755:SF1">
    <property type="entry name" value="3-DEOXY-D-MANNO-OCTULOSONIC ACID TRANSFERASE, MITOCHONDRIAL-RELATED"/>
    <property type="match status" value="1"/>
</dbReference>
<keyword evidence="8" id="KW-1003">Cell membrane</keyword>
<dbReference type="Pfam" id="PF04413">
    <property type="entry name" value="Glycos_transf_N"/>
    <property type="match status" value="1"/>
</dbReference>
<dbReference type="GO" id="GO:0009245">
    <property type="term" value="P:lipid A biosynthetic process"/>
    <property type="evidence" value="ECO:0007669"/>
    <property type="project" value="TreeGrafter"/>
</dbReference>
<dbReference type="EC" id="2.4.99.12" evidence="2 8"/>
<proteinExistence type="inferred from homology"/>
<sequence length="418" mass="47657">MQKFLYDIFILLLKLGTTIGSLFNAKLKLFVNGRAGTFSKLEDASFDKSDQVAWFHCASLGEFEQARPVLEAFKEKYPDFKIALSFFSPSGYEVRKNYDKADVVFYLPYDTKANAVKLLDMLQPRVVFFVKYDFWYHALREVNERNIPLVLFSAIFRESQPFFKNYGGLHRGMLTFFDEIFVQNEDSKQLLESININHVKVGGDTRCDRVEQIRLGRNDIPVMERFKAEDQLMVVGSSWPSDIEVLAPFMNSMKNKPLKFAIAPHNLKEHEIVEMERLLAELNPVRYSSCNEKNDFETHQVIVIDNFGMLSSLYGYAELAYVGGAFNKGLHNTLEAAVFGIPVFWGDDPTNDKFQEAKDLLKSGGGVVIKDSSELSDIVNKMIEKPELAQKAGKASRAYLEKSIGATDLVMEYINKKL</sequence>
<comment type="similarity">
    <text evidence="8">Belongs to the glycosyltransferase group 1 family.</text>
</comment>
<protein>
    <recommendedName>
        <fullName evidence="3 8">3-deoxy-D-manno-octulosonic acid transferase</fullName>
        <shortName evidence="8">Kdo transferase</shortName>
        <ecNumber evidence="2 8">2.4.99.12</ecNumber>
    </recommendedName>
    <alternativeName>
        <fullName evidence="5 8">Lipid IV(A) 3-deoxy-D-manno-octulosonic acid transferase</fullName>
    </alternativeName>
</protein>
<evidence type="ECO:0000256" key="5">
    <source>
        <dbReference type="ARBA" id="ARBA00031445"/>
    </source>
</evidence>
<dbReference type="GO" id="GO:0005886">
    <property type="term" value="C:plasma membrane"/>
    <property type="evidence" value="ECO:0007669"/>
    <property type="project" value="UniProtKB-SubCell"/>
</dbReference>
<evidence type="ECO:0000256" key="7">
    <source>
        <dbReference type="PIRSR" id="PIRSR639901-1"/>
    </source>
</evidence>
<reference evidence="10" key="1">
    <citation type="submission" date="2023-07" db="EMBL/GenBank/DDBJ databases">
        <title>Genomic Encyclopedia of Type Strains, Phase IV (KMG-IV): sequencing the most valuable type-strain genomes for metagenomic binning, comparative biology and taxonomic classification.</title>
        <authorList>
            <person name="Goeker M."/>
        </authorList>
    </citation>
    <scope>NUCLEOTIDE SEQUENCE</scope>
    <source>
        <strain evidence="10">DSM 26174</strain>
    </source>
</reference>
<comment type="catalytic activity">
    <reaction evidence="6 8">
        <text>lipid IVA (E. coli) + CMP-3-deoxy-beta-D-manno-octulosonate = alpha-Kdo-(2-&gt;6)-lipid IVA (E. coli) + CMP + H(+)</text>
        <dbReference type="Rhea" id="RHEA:28066"/>
        <dbReference type="ChEBI" id="CHEBI:15378"/>
        <dbReference type="ChEBI" id="CHEBI:58603"/>
        <dbReference type="ChEBI" id="CHEBI:60364"/>
        <dbReference type="ChEBI" id="CHEBI:60377"/>
        <dbReference type="ChEBI" id="CHEBI:85987"/>
        <dbReference type="EC" id="2.4.99.12"/>
    </reaction>
</comment>
<comment type="subcellular location">
    <subcellularLocation>
        <location evidence="8">Cell membrane</location>
    </subcellularLocation>
</comment>
<dbReference type="Gene3D" id="3.40.50.2000">
    <property type="entry name" value="Glycogen Phosphorylase B"/>
    <property type="match status" value="1"/>
</dbReference>
<evidence type="ECO:0000256" key="6">
    <source>
        <dbReference type="ARBA" id="ARBA00049183"/>
    </source>
</evidence>